<dbReference type="Proteomes" id="UP000316213">
    <property type="component" value="Unassembled WGS sequence"/>
</dbReference>
<dbReference type="EMBL" id="SJPM01000003">
    <property type="protein sequence ID" value="TWT99039.1"/>
    <property type="molecule type" value="Genomic_DNA"/>
</dbReference>
<organism evidence="2 3">
    <name type="scientific">Neorhodopirellula pilleata</name>
    <dbReference type="NCBI Taxonomy" id="2714738"/>
    <lineage>
        <taxon>Bacteria</taxon>
        <taxon>Pseudomonadati</taxon>
        <taxon>Planctomycetota</taxon>
        <taxon>Planctomycetia</taxon>
        <taxon>Pirellulales</taxon>
        <taxon>Pirellulaceae</taxon>
        <taxon>Neorhodopirellula</taxon>
    </lineage>
</organism>
<evidence type="ECO:0000313" key="3">
    <source>
        <dbReference type="Proteomes" id="UP000316213"/>
    </source>
</evidence>
<proteinExistence type="predicted"/>
<evidence type="ECO:0000313" key="2">
    <source>
        <dbReference type="EMBL" id="TWT99039.1"/>
    </source>
</evidence>
<reference evidence="2 3" key="1">
    <citation type="submission" date="2019-02" db="EMBL/GenBank/DDBJ databases">
        <title>Deep-cultivation of Planctomycetes and their phenomic and genomic characterization uncovers novel biology.</title>
        <authorList>
            <person name="Wiegand S."/>
            <person name="Jogler M."/>
            <person name="Boedeker C."/>
            <person name="Pinto D."/>
            <person name="Vollmers J."/>
            <person name="Rivas-Marin E."/>
            <person name="Kohn T."/>
            <person name="Peeters S.H."/>
            <person name="Heuer A."/>
            <person name="Rast P."/>
            <person name="Oberbeckmann S."/>
            <person name="Bunk B."/>
            <person name="Jeske O."/>
            <person name="Meyerdierks A."/>
            <person name="Storesund J.E."/>
            <person name="Kallscheuer N."/>
            <person name="Luecker S."/>
            <person name="Lage O.M."/>
            <person name="Pohl T."/>
            <person name="Merkel B.J."/>
            <person name="Hornburger P."/>
            <person name="Mueller R.-W."/>
            <person name="Bruemmer F."/>
            <person name="Labrenz M."/>
            <person name="Spormann A.M."/>
            <person name="Op Den Camp H."/>
            <person name="Overmann J."/>
            <person name="Amann R."/>
            <person name="Jetten M.S.M."/>
            <person name="Mascher T."/>
            <person name="Medema M.H."/>
            <person name="Devos D.P."/>
            <person name="Kaster A.-K."/>
            <person name="Ovreas L."/>
            <person name="Rohde M."/>
            <person name="Galperin M.Y."/>
            <person name="Jogler C."/>
        </authorList>
    </citation>
    <scope>NUCLEOTIDE SEQUENCE [LARGE SCALE GENOMIC DNA]</scope>
    <source>
        <strain evidence="2 3">Pla100</strain>
    </source>
</reference>
<dbReference type="AlphaFoldDB" id="A0A5C6AHD5"/>
<comment type="caution">
    <text evidence="2">The sequence shown here is derived from an EMBL/GenBank/DDBJ whole genome shotgun (WGS) entry which is preliminary data.</text>
</comment>
<accession>A0A5C6AHD5</accession>
<feature type="region of interest" description="Disordered" evidence="1">
    <location>
        <begin position="62"/>
        <end position="112"/>
    </location>
</feature>
<sequence length="112" mass="12363">MLSPLGLIVSRFLGLLFSGDWNANECSSDPQDVALSGRKIEGRKMYDPIFLPLIFLPKRTPSQKSQRFSPVNGAKGVRTHSEKIEPTPFRLPSSKPKTQPDTGASPPPMMHC</sequence>
<name>A0A5C6AHD5_9BACT</name>
<keyword evidence="3" id="KW-1185">Reference proteome</keyword>
<evidence type="ECO:0000256" key="1">
    <source>
        <dbReference type="SAM" id="MobiDB-lite"/>
    </source>
</evidence>
<protein>
    <submittedName>
        <fullName evidence="2">Uncharacterized protein</fullName>
    </submittedName>
</protein>
<gene>
    <name evidence="2" type="ORF">Pla100_22130</name>
</gene>